<dbReference type="InterPro" id="IPR027056">
    <property type="entry name" value="Gluconate_2DH_su3"/>
</dbReference>
<keyword evidence="2" id="KW-1185">Reference proteome</keyword>
<dbReference type="GO" id="GO:0016491">
    <property type="term" value="F:oxidoreductase activity"/>
    <property type="evidence" value="ECO:0007669"/>
    <property type="project" value="UniProtKB-KW"/>
</dbReference>
<evidence type="ECO:0000313" key="2">
    <source>
        <dbReference type="Proteomes" id="UP001597118"/>
    </source>
</evidence>
<dbReference type="EC" id="1.-.-.-" evidence="1"/>
<dbReference type="Proteomes" id="UP001597118">
    <property type="component" value="Unassembled WGS sequence"/>
</dbReference>
<comment type="caution">
    <text evidence="1">The sequence shown here is derived from an EMBL/GenBank/DDBJ whole genome shotgun (WGS) entry which is preliminary data.</text>
</comment>
<name>A0ABW4I8M2_9SPHI</name>
<keyword evidence="1" id="KW-0560">Oxidoreductase</keyword>
<accession>A0ABW4I8M2</accession>
<dbReference type="Pfam" id="PF13618">
    <property type="entry name" value="Gluconate_2-dh3"/>
    <property type="match status" value="1"/>
</dbReference>
<reference evidence="2" key="1">
    <citation type="journal article" date="2019" name="Int. J. Syst. Evol. Microbiol.">
        <title>The Global Catalogue of Microorganisms (GCM) 10K type strain sequencing project: providing services to taxonomists for standard genome sequencing and annotation.</title>
        <authorList>
            <consortium name="The Broad Institute Genomics Platform"/>
            <consortium name="The Broad Institute Genome Sequencing Center for Infectious Disease"/>
            <person name="Wu L."/>
            <person name="Ma J."/>
        </authorList>
    </citation>
    <scope>NUCLEOTIDE SEQUENCE [LARGE SCALE GENOMIC DNA]</scope>
    <source>
        <strain evidence="2">CCUG 53762</strain>
    </source>
</reference>
<dbReference type="EMBL" id="JBHUDG010000003">
    <property type="protein sequence ID" value="MFD1629080.1"/>
    <property type="molecule type" value="Genomic_DNA"/>
</dbReference>
<evidence type="ECO:0000313" key="1">
    <source>
        <dbReference type="EMBL" id="MFD1629080.1"/>
    </source>
</evidence>
<organism evidence="1 2">
    <name type="scientific">Pseudopedobacter beijingensis</name>
    <dbReference type="NCBI Taxonomy" id="1207056"/>
    <lineage>
        <taxon>Bacteria</taxon>
        <taxon>Pseudomonadati</taxon>
        <taxon>Bacteroidota</taxon>
        <taxon>Sphingobacteriia</taxon>
        <taxon>Sphingobacteriales</taxon>
        <taxon>Sphingobacteriaceae</taxon>
        <taxon>Pseudopedobacter</taxon>
    </lineage>
</organism>
<proteinExistence type="predicted"/>
<sequence length="185" mass="20501">MNRRDAISTVAMLLGGTLINTDAFAFNLGKNVSGAVSLFSAKDIALLDEIAETIIPETNTPGAKAAKTGEFMTVMINDCYSSNNRNIFIKGITKVDEEAKSKFSKGFMDCSPQERKSLLTVLDAEQKEFTKQRKTHYFKIMKELTLLGYFTSEVGGTQQLVYVEVPGRYDACIPYKKGDPVYLNP</sequence>
<gene>
    <name evidence="1" type="ORF">ACFSAH_04280</name>
</gene>
<protein>
    <submittedName>
        <fullName evidence="1">Gluconate 2-dehydrogenase subunit 3 family protein</fullName>
        <ecNumber evidence="1">1.-.-.-</ecNumber>
    </submittedName>
</protein>
<dbReference type="RefSeq" id="WP_379661460.1">
    <property type="nucleotide sequence ID" value="NZ_JBHUDG010000003.1"/>
</dbReference>